<dbReference type="Gramene" id="Zm00001eb309000_T001">
    <property type="protein sequence ID" value="Zm00001eb309000_P001"/>
    <property type="gene ID" value="Zm00001eb309000"/>
</dbReference>
<feature type="region of interest" description="Disordered" evidence="1">
    <location>
        <begin position="522"/>
        <end position="563"/>
    </location>
</feature>
<evidence type="ECO:0000313" key="3">
    <source>
        <dbReference type="EnsemblPlants" id="Zm00001eb309000_P001"/>
    </source>
</evidence>
<dbReference type="PANTHER" id="PTHR33087">
    <property type="entry name" value="OS07G0539200 PROTEIN"/>
    <property type="match status" value="1"/>
</dbReference>
<accession>A0A804QA89</accession>
<dbReference type="InParanoid" id="A0A804QA89"/>
<dbReference type="GO" id="GO:0008270">
    <property type="term" value="F:zinc ion binding"/>
    <property type="evidence" value="ECO:0007669"/>
    <property type="project" value="InterPro"/>
</dbReference>
<reference evidence="3" key="3">
    <citation type="submission" date="2021-05" db="UniProtKB">
        <authorList>
            <consortium name="EnsemblPlants"/>
        </authorList>
    </citation>
    <scope>IDENTIFICATION</scope>
    <source>
        <strain evidence="3">cv. B73</strain>
    </source>
</reference>
<evidence type="ECO:0000313" key="4">
    <source>
        <dbReference type="Proteomes" id="UP000007305"/>
    </source>
</evidence>
<proteinExistence type="predicted"/>
<feature type="region of interest" description="Disordered" evidence="1">
    <location>
        <begin position="1"/>
        <end position="32"/>
    </location>
</feature>
<feature type="domain" description="CCHC-type" evidence="2">
    <location>
        <begin position="227"/>
        <end position="243"/>
    </location>
</feature>
<evidence type="ECO:0000259" key="2">
    <source>
        <dbReference type="SMART" id="SM00343"/>
    </source>
</evidence>
<dbReference type="GO" id="GO:0003676">
    <property type="term" value="F:nucleic acid binding"/>
    <property type="evidence" value="ECO:0007669"/>
    <property type="project" value="InterPro"/>
</dbReference>
<feature type="domain" description="CCHC-type" evidence="2">
    <location>
        <begin position="208"/>
        <end position="224"/>
    </location>
</feature>
<sequence>MDRSLLPPPAPSPPAPSPALPDGESPALPGAILPHPSLAAAVQPAVPFSTSRTSSLTPRAAATLQASGRLLLHQDLVHSSHSSGRGKALRWRDSSPSSDSLDVGSPSSFKDILLAGTVSASVSVTSGDIVSHGAQARTLQASVQNSSGDGGRFVRRSSPLRSLVQPRLQKPLVDRDGFTLVESRRTQKQRRRLEKSFGVQALETFKGRCFKCLSPHHRVALCRSIIRCLLCHTPGHTSYTCPRRLQPYRQQPSFPPVCSRMAGRLCAPVHRLPPVHAAQCSVDAEGPLPDVSRGRRRRLESDIAVDAGDDVCTEPQFAPTRIIPWSPSFNQRTEVLDRAIVLTVTVAINEAVEEAILDSFARRLALVHDSLSMCRLGPACLLLILPSLEMADRAFDGGRIVNLSPTTKIHVMRWSRTLNSSAAASLPFQVEIEVSGIPAHAWELETVHALLNEWCWIADLHPDCERQREVFKVTAWCSSPGSIPKEFKLEIVDPVTTDGGMLRRSLVYPIRVSVKVLDRPDMLQSLQPSPPPAEDDPDQGRRRRRRRSRRSSFGINAPGKGSTTAVLPRVSVHQRLGPRVQACGKEGVRVPRLAVHKRLGPLGIFNADKGAVKKMKRVWIPKRKLESSVSIWIPKTSSALVSPLPVAVDDAFLEATSSTVVTEDTLAGSPEVIPVDGGICSEAAIISDAPARFPMVESDLQDVNVLSEGVGLPLVESDLQNIHLMESSLSRKHLMSPSLCYNFSSFGDWFGC</sequence>
<dbReference type="AlphaFoldDB" id="A0A804QA89"/>
<dbReference type="SMART" id="SM00343">
    <property type="entry name" value="ZnF_C2HC"/>
    <property type="match status" value="2"/>
</dbReference>
<dbReference type="InterPro" id="IPR053253">
    <property type="entry name" value="Sex_diff_modulator"/>
</dbReference>
<dbReference type="Gene3D" id="4.10.60.10">
    <property type="entry name" value="Zinc finger, CCHC-type"/>
    <property type="match status" value="1"/>
</dbReference>
<keyword evidence="4" id="KW-1185">Reference proteome</keyword>
<reference evidence="4" key="1">
    <citation type="submission" date="2015-12" db="EMBL/GenBank/DDBJ databases">
        <title>Update maize B73 reference genome by single molecule sequencing technologies.</title>
        <authorList>
            <consortium name="Maize Genome Sequencing Project"/>
            <person name="Ware D."/>
        </authorList>
    </citation>
    <scope>NUCLEOTIDE SEQUENCE [LARGE SCALE GENOMIC DNA]</scope>
    <source>
        <strain evidence="4">cv. B73</strain>
    </source>
</reference>
<feature type="region of interest" description="Disordered" evidence="1">
    <location>
        <begin position="79"/>
        <end position="104"/>
    </location>
</feature>
<feature type="compositionally biased region" description="Basic residues" evidence="1">
    <location>
        <begin position="541"/>
        <end position="550"/>
    </location>
</feature>
<dbReference type="InterPro" id="IPR001878">
    <property type="entry name" value="Znf_CCHC"/>
</dbReference>
<name>A0A804QA89_MAIZE</name>
<reference evidence="3" key="2">
    <citation type="submission" date="2019-07" db="EMBL/GenBank/DDBJ databases">
        <authorList>
            <person name="Seetharam A."/>
            <person name="Woodhouse M."/>
            <person name="Cannon E."/>
        </authorList>
    </citation>
    <scope>NUCLEOTIDE SEQUENCE [LARGE SCALE GENOMIC DNA]</scope>
    <source>
        <strain evidence="3">cv. B73</strain>
    </source>
</reference>
<dbReference type="PANTHER" id="PTHR33087:SF51">
    <property type="entry name" value="CCHC-TYPE DOMAIN-CONTAINING PROTEIN"/>
    <property type="match status" value="1"/>
</dbReference>
<organism evidence="3 4">
    <name type="scientific">Zea mays</name>
    <name type="common">Maize</name>
    <dbReference type="NCBI Taxonomy" id="4577"/>
    <lineage>
        <taxon>Eukaryota</taxon>
        <taxon>Viridiplantae</taxon>
        <taxon>Streptophyta</taxon>
        <taxon>Embryophyta</taxon>
        <taxon>Tracheophyta</taxon>
        <taxon>Spermatophyta</taxon>
        <taxon>Magnoliopsida</taxon>
        <taxon>Liliopsida</taxon>
        <taxon>Poales</taxon>
        <taxon>Poaceae</taxon>
        <taxon>PACMAD clade</taxon>
        <taxon>Panicoideae</taxon>
        <taxon>Andropogonodae</taxon>
        <taxon>Andropogoneae</taxon>
        <taxon>Tripsacinae</taxon>
        <taxon>Zea</taxon>
    </lineage>
</organism>
<protein>
    <recommendedName>
        <fullName evidence="2">CCHC-type domain-containing protein</fullName>
    </recommendedName>
</protein>
<feature type="compositionally biased region" description="Low complexity" evidence="1">
    <location>
        <begin position="94"/>
        <end position="104"/>
    </location>
</feature>
<dbReference type="Proteomes" id="UP000007305">
    <property type="component" value="Chromosome 7"/>
</dbReference>
<evidence type="ECO:0000256" key="1">
    <source>
        <dbReference type="SAM" id="MobiDB-lite"/>
    </source>
</evidence>
<feature type="compositionally biased region" description="Pro residues" evidence="1">
    <location>
        <begin position="1"/>
        <end position="19"/>
    </location>
</feature>
<dbReference type="FunCoup" id="A0A804QA89">
    <property type="interactions" value="465"/>
</dbReference>
<dbReference type="EnsemblPlants" id="Zm00001eb309000_T001">
    <property type="protein sequence ID" value="Zm00001eb309000_P001"/>
    <property type="gene ID" value="Zm00001eb309000"/>
</dbReference>